<dbReference type="PANTHER" id="PTHR43248:SF25">
    <property type="entry name" value="AB HYDROLASE-1 DOMAIN-CONTAINING PROTEIN-RELATED"/>
    <property type="match status" value="1"/>
</dbReference>
<protein>
    <submittedName>
        <fullName evidence="4">Alpha/beta-hydrolase</fullName>
    </submittedName>
</protein>
<evidence type="ECO:0000256" key="1">
    <source>
        <dbReference type="ARBA" id="ARBA00010088"/>
    </source>
</evidence>
<proteinExistence type="inferred from homology"/>
<organism evidence="4 5">
    <name type="scientific">Patellaria atrata CBS 101060</name>
    <dbReference type="NCBI Taxonomy" id="1346257"/>
    <lineage>
        <taxon>Eukaryota</taxon>
        <taxon>Fungi</taxon>
        <taxon>Dikarya</taxon>
        <taxon>Ascomycota</taxon>
        <taxon>Pezizomycotina</taxon>
        <taxon>Dothideomycetes</taxon>
        <taxon>Dothideomycetes incertae sedis</taxon>
        <taxon>Patellariales</taxon>
        <taxon>Patellariaceae</taxon>
        <taxon>Patellaria</taxon>
    </lineage>
</organism>
<evidence type="ECO:0000259" key="3">
    <source>
        <dbReference type="Pfam" id="PF08386"/>
    </source>
</evidence>
<gene>
    <name evidence="4" type="ORF">M501DRAFT_921373</name>
</gene>
<dbReference type="Gene3D" id="3.40.50.1820">
    <property type="entry name" value="alpha/beta hydrolase"/>
    <property type="match status" value="1"/>
</dbReference>
<dbReference type="PANTHER" id="PTHR43248">
    <property type="entry name" value="2-SUCCINYL-6-HYDROXY-2,4-CYCLOHEXADIENE-1-CARBOXYLATE SYNTHASE"/>
    <property type="match status" value="1"/>
</dbReference>
<dbReference type="Proteomes" id="UP000799429">
    <property type="component" value="Unassembled WGS sequence"/>
</dbReference>
<feature type="non-terminal residue" evidence="4">
    <location>
        <position position="571"/>
    </location>
</feature>
<evidence type="ECO:0000313" key="4">
    <source>
        <dbReference type="EMBL" id="KAF2835013.1"/>
    </source>
</evidence>
<comment type="caution">
    <text evidence="4">The sequence shown here is derived from an EMBL/GenBank/DDBJ whole genome shotgun (WGS) entry which is preliminary data.</text>
</comment>
<evidence type="ECO:0000256" key="2">
    <source>
        <dbReference type="ARBA" id="ARBA00022801"/>
    </source>
</evidence>
<dbReference type="SUPFAM" id="SSF53474">
    <property type="entry name" value="alpha/beta-Hydrolases"/>
    <property type="match status" value="1"/>
</dbReference>
<keyword evidence="2" id="KW-0378">Hydrolase</keyword>
<accession>A0A9P4S2D5</accession>
<reference evidence="4" key="1">
    <citation type="journal article" date="2020" name="Stud. Mycol.">
        <title>101 Dothideomycetes genomes: a test case for predicting lifestyles and emergence of pathogens.</title>
        <authorList>
            <person name="Haridas S."/>
            <person name="Albert R."/>
            <person name="Binder M."/>
            <person name="Bloem J."/>
            <person name="Labutti K."/>
            <person name="Salamov A."/>
            <person name="Andreopoulos B."/>
            <person name="Baker S."/>
            <person name="Barry K."/>
            <person name="Bills G."/>
            <person name="Bluhm B."/>
            <person name="Cannon C."/>
            <person name="Castanera R."/>
            <person name="Culley D."/>
            <person name="Daum C."/>
            <person name="Ezra D."/>
            <person name="Gonzalez J."/>
            <person name="Henrissat B."/>
            <person name="Kuo A."/>
            <person name="Liang C."/>
            <person name="Lipzen A."/>
            <person name="Lutzoni F."/>
            <person name="Magnuson J."/>
            <person name="Mondo S."/>
            <person name="Nolan M."/>
            <person name="Ohm R."/>
            <person name="Pangilinan J."/>
            <person name="Park H.-J."/>
            <person name="Ramirez L."/>
            <person name="Alfaro M."/>
            <person name="Sun H."/>
            <person name="Tritt A."/>
            <person name="Yoshinaga Y."/>
            <person name="Zwiers L.-H."/>
            <person name="Turgeon B."/>
            <person name="Goodwin S."/>
            <person name="Spatafora J."/>
            <person name="Crous P."/>
            <person name="Grigoriev I."/>
        </authorList>
    </citation>
    <scope>NUCLEOTIDE SEQUENCE</scope>
    <source>
        <strain evidence="4">CBS 101060</strain>
    </source>
</reference>
<dbReference type="AlphaFoldDB" id="A0A9P4S2D5"/>
<dbReference type="InterPro" id="IPR029058">
    <property type="entry name" value="AB_hydrolase_fold"/>
</dbReference>
<dbReference type="GO" id="GO:0016787">
    <property type="term" value="F:hydrolase activity"/>
    <property type="evidence" value="ECO:0007669"/>
    <property type="project" value="UniProtKB-KW"/>
</dbReference>
<dbReference type="InterPro" id="IPR051601">
    <property type="entry name" value="Serine_prot/Carboxylest_S33"/>
</dbReference>
<sequence length="571" mass="63836">IAPSTKLEWHECYNKFLCARLTVPMDYHRPLEASSDNPKVDIALLMLPGLNHSLTKNWSTSPLLINPGGPGGPGTSAAAAFGPRLRSVVGYDQDIIGFDPRGIQYTTPLADCFSFPGPSGETSEDDIHRGVFHRLAWATMGKEVGMVNSSDAALQKLDHRARGVSKLCGEKDKLYGNDSILRHVDTPNVARDMLSIIDAWDAWVEEEKAKKQTVVNCGVQHDKPDNGAVDPLDTKGKLVYWGFSYGSLLGATFAAMFPDRVGRVILDGVVDADHYVAPIWSESIQDTDKVLSMFYRHCVMVASKCSFFRPFDTETTLAARLHEVEARLRNNPIVTVDKYSNAPSVFSYSDLRLLLFSIMYSPVQLFPILSDILNYIYEEDTEFFSRGWGAYLDYKPFCTNDSLGPIERAGEAQLAIMCSDKRYPLNETVHNLNHLFKKLSKHSSFADVWVSVMMGCDGWEIEAEDPPMRWDDHPVHKPKPIKTFFPVLFLSNSADPVTPLAAGVLMARKFVDAGLVEQESGGHCSISTVSQCTIQKVREYFHEGKVPPHPSKLEDAEWTRCSADEWPWQPY</sequence>
<dbReference type="OrthoDB" id="425534at2759"/>
<comment type="similarity">
    <text evidence="1">Belongs to the peptidase S33 family.</text>
</comment>
<name>A0A9P4S2D5_9PEZI</name>
<dbReference type="Pfam" id="PF08386">
    <property type="entry name" value="Abhydrolase_4"/>
    <property type="match status" value="1"/>
</dbReference>
<evidence type="ECO:0000313" key="5">
    <source>
        <dbReference type="Proteomes" id="UP000799429"/>
    </source>
</evidence>
<dbReference type="EMBL" id="MU006112">
    <property type="protein sequence ID" value="KAF2835013.1"/>
    <property type="molecule type" value="Genomic_DNA"/>
</dbReference>
<feature type="domain" description="Peptidase S33 tripeptidyl aminopeptidase-like C-terminal" evidence="3">
    <location>
        <begin position="445"/>
        <end position="548"/>
    </location>
</feature>
<feature type="non-terminal residue" evidence="4">
    <location>
        <position position="1"/>
    </location>
</feature>
<keyword evidence="5" id="KW-1185">Reference proteome</keyword>
<dbReference type="InterPro" id="IPR013595">
    <property type="entry name" value="Pept_S33_TAP-like_C"/>
</dbReference>